<proteinExistence type="predicted"/>
<evidence type="ECO:0000256" key="6">
    <source>
        <dbReference type="ARBA" id="ARBA00023242"/>
    </source>
</evidence>
<evidence type="ECO:0000313" key="9">
    <source>
        <dbReference type="EMBL" id="KAH7157791.1"/>
    </source>
</evidence>
<dbReference type="CDD" id="cd00067">
    <property type="entry name" value="GAL4"/>
    <property type="match status" value="1"/>
</dbReference>
<evidence type="ECO:0000256" key="5">
    <source>
        <dbReference type="ARBA" id="ARBA00023163"/>
    </source>
</evidence>
<organism evidence="9 10">
    <name type="scientific">Dactylonectria estremocensis</name>
    <dbReference type="NCBI Taxonomy" id="1079267"/>
    <lineage>
        <taxon>Eukaryota</taxon>
        <taxon>Fungi</taxon>
        <taxon>Dikarya</taxon>
        <taxon>Ascomycota</taxon>
        <taxon>Pezizomycotina</taxon>
        <taxon>Sordariomycetes</taxon>
        <taxon>Hypocreomycetidae</taxon>
        <taxon>Hypocreales</taxon>
        <taxon>Nectriaceae</taxon>
        <taxon>Dactylonectria</taxon>
    </lineage>
</organism>
<dbReference type="PANTHER" id="PTHR47171:SF3">
    <property type="entry name" value="FARA-RELATED"/>
    <property type="match status" value="1"/>
</dbReference>
<dbReference type="EMBL" id="JAGMUU010000003">
    <property type="protein sequence ID" value="KAH7157791.1"/>
    <property type="molecule type" value="Genomic_DNA"/>
</dbReference>
<dbReference type="InterPro" id="IPR007219">
    <property type="entry name" value="XnlR_reg_dom"/>
</dbReference>
<name>A0A9P9FCC5_9HYPO</name>
<feature type="domain" description="Zn(2)-C6 fungal-type" evidence="8">
    <location>
        <begin position="12"/>
        <end position="43"/>
    </location>
</feature>
<dbReference type="Proteomes" id="UP000717696">
    <property type="component" value="Unassembled WGS sequence"/>
</dbReference>
<dbReference type="OrthoDB" id="25391at2759"/>
<keyword evidence="5" id="KW-0804">Transcription</keyword>
<dbReference type="InterPro" id="IPR052073">
    <property type="entry name" value="Amide_Lactam_Regulators"/>
</dbReference>
<dbReference type="Pfam" id="PF04082">
    <property type="entry name" value="Fungal_trans"/>
    <property type="match status" value="1"/>
</dbReference>
<dbReference type="SMART" id="SM00906">
    <property type="entry name" value="Fungal_trans"/>
    <property type="match status" value="1"/>
</dbReference>
<dbReference type="InterPro" id="IPR001138">
    <property type="entry name" value="Zn2Cys6_DnaBD"/>
</dbReference>
<keyword evidence="4" id="KW-0238">DNA-binding</keyword>
<dbReference type="Pfam" id="PF00172">
    <property type="entry name" value="Zn_clus"/>
    <property type="match status" value="1"/>
</dbReference>
<keyword evidence="2" id="KW-0862">Zinc</keyword>
<accession>A0A9P9FCC5</accession>
<dbReference type="AlphaFoldDB" id="A0A9P9FCC5"/>
<keyword evidence="1" id="KW-0479">Metal-binding</keyword>
<comment type="caution">
    <text evidence="9">The sequence shown here is derived from an EMBL/GenBank/DDBJ whole genome shotgun (WGS) entry which is preliminary data.</text>
</comment>
<dbReference type="Gene3D" id="4.10.240.10">
    <property type="entry name" value="Zn(2)-C6 fungal-type DNA-binding domain"/>
    <property type="match status" value="1"/>
</dbReference>
<dbReference type="PANTHER" id="PTHR47171">
    <property type="entry name" value="FARA-RELATED"/>
    <property type="match status" value="1"/>
</dbReference>
<evidence type="ECO:0000256" key="3">
    <source>
        <dbReference type="ARBA" id="ARBA00023015"/>
    </source>
</evidence>
<dbReference type="SUPFAM" id="SSF57701">
    <property type="entry name" value="Zn2/Cys6 DNA-binding domain"/>
    <property type="match status" value="1"/>
</dbReference>
<keyword evidence="3" id="KW-0805">Transcription regulation</keyword>
<keyword evidence="6" id="KW-0539">Nucleus</keyword>
<dbReference type="GO" id="GO:0000981">
    <property type="term" value="F:DNA-binding transcription factor activity, RNA polymerase II-specific"/>
    <property type="evidence" value="ECO:0007669"/>
    <property type="project" value="InterPro"/>
</dbReference>
<feature type="region of interest" description="Disordered" evidence="7">
    <location>
        <begin position="58"/>
        <end position="100"/>
    </location>
</feature>
<keyword evidence="10" id="KW-1185">Reference proteome</keyword>
<protein>
    <submittedName>
        <fullName evidence="9">Fungal-specific transcription factor domain-containing protein</fullName>
    </submittedName>
</protein>
<sequence>MDNFPRRKQRTACDICRRRKVRCDIAFQPAGPCSACRRSGTECQSTAKWSAARRILADSSHTRPRGAPGNPHYQLSDRDNSNSESPLRRHVRGGDMEDAAEQEQLARGGLARFFKHGINDGGWAVFDSPDKLRIAYVGTASSNIAHLVDLHRSAPQRSTARQASAETEPEAGQVESLFNLDCTSGHGRVGVKPLHYPYPPIRQSKAWRPNTDVFGITSSQNLLSDVSSVPEPEIRDALITAYFEHIHPFMPFLSKHDFLDGDGQSEKQPPLLLYQSVLMAGAHACAHPVVARDRQRIKSILFRRASMLFHIRHETDRTHLMQAATIFTWHTGDGDTVTGGPYYWAGVATRIGCGLGAHRRGTTLPASDNLHFKISWWSAFVCDVFSSLDTGRPNAIRSEEIDQLPISLGTETATPMSDTMSSESSLSETDPSLRFLKSMVELAYIGLDIIAENAPATKRGSNVTNIDAQLSVWCIRTGIFSDRDDDAWAYQLRIHYHLLLLYLHRNSSEELGSKSVCSVAAQAIVTLFEQLAAMGCLKQCHFTAVSAMTAAGIQIVTEIRSAVLTGTHSVAVDALGRLARLSRSAEALAEYWLSAESVRTVFQELHQEYEACVLQFVQGNAALVPEKSPDWRDLLTGSETTFKEPSSVEDWMSIIDWNSI</sequence>
<dbReference type="GO" id="GO:0003677">
    <property type="term" value="F:DNA binding"/>
    <property type="evidence" value="ECO:0007669"/>
    <property type="project" value="UniProtKB-KW"/>
</dbReference>
<dbReference type="GO" id="GO:0008270">
    <property type="term" value="F:zinc ion binding"/>
    <property type="evidence" value="ECO:0007669"/>
    <property type="project" value="InterPro"/>
</dbReference>
<dbReference type="InterPro" id="IPR036864">
    <property type="entry name" value="Zn2-C6_fun-type_DNA-bd_sf"/>
</dbReference>
<dbReference type="GO" id="GO:0006351">
    <property type="term" value="P:DNA-templated transcription"/>
    <property type="evidence" value="ECO:0007669"/>
    <property type="project" value="InterPro"/>
</dbReference>
<evidence type="ECO:0000313" key="10">
    <source>
        <dbReference type="Proteomes" id="UP000717696"/>
    </source>
</evidence>
<reference evidence="9" key="1">
    <citation type="journal article" date="2021" name="Nat. Commun.">
        <title>Genetic determinants of endophytism in the Arabidopsis root mycobiome.</title>
        <authorList>
            <person name="Mesny F."/>
            <person name="Miyauchi S."/>
            <person name="Thiergart T."/>
            <person name="Pickel B."/>
            <person name="Atanasova L."/>
            <person name="Karlsson M."/>
            <person name="Huettel B."/>
            <person name="Barry K.W."/>
            <person name="Haridas S."/>
            <person name="Chen C."/>
            <person name="Bauer D."/>
            <person name="Andreopoulos W."/>
            <person name="Pangilinan J."/>
            <person name="LaButti K."/>
            <person name="Riley R."/>
            <person name="Lipzen A."/>
            <person name="Clum A."/>
            <person name="Drula E."/>
            <person name="Henrissat B."/>
            <person name="Kohler A."/>
            <person name="Grigoriev I.V."/>
            <person name="Martin F.M."/>
            <person name="Hacquard S."/>
        </authorList>
    </citation>
    <scope>NUCLEOTIDE SEQUENCE</scope>
    <source>
        <strain evidence="9">MPI-CAGE-AT-0021</strain>
    </source>
</reference>
<evidence type="ECO:0000259" key="8">
    <source>
        <dbReference type="PROSITE" id="PS50048"/>
    </source>
</evidence>
<dbReference type="PROSITE" id="PS00463">
    <property type="entry name" value="ZN2_CY6_FUNGAL_1"/>
    <property type="match status" value="1"/>
</dbReference>
<dbReference type="CDD" id="cd12148">
    <property type="entry name" value="fungal_TF_MHR"/>
    <property type="match status" value="1"/>
</dbReference>
<evidence type="ECO:0000256" key="4">
    <source>
        <dbReference type="ARBA" id="ARBA00023125"/>
    </source>
</evidence>
<evidence type="ECO:0000256" key="2">
    <source>
        <dbReference type="ARBA" id="ARBA00022833"/>
    </source>
</evidence>
<gene>
    <name evidence="9" type="ORF">B0J13DRAFT_180754</name>
</gene>
<evidence type="ECO:0000256" key="7">
    <source>
        <dbReference type="SAM" id="MobiDB-lite"/>
    </source>
</evidence>
<dbReference type="PROSITE" id="PS50048">
    <property type="entry name" value="ZN2_CY6_FUNGAL_2"/>
    <property type="match status" value="1"/>
</dbReference>
<dbReference type="SMART" id="SM00066">
    <property type="entry name" value="GAL4"/>
    <property type="match status" value="1"/>
</dbReference>
<evidence type="ECO:0000256" key="1">
    <source>
        <dbReference type="ARBA" id="ARBA00022723"/>
    </source>
</evidence>